<proteinExistence type="inferred from homology"/>
<dbReference type="InterPro" id="IPR027437">
    <property type="entry name" value="Rbsml_uS13_C"/>
</dbReference>
<dbReference type="Gene3D" id="1.10.8.50">
    <property type="match status" value="1"/>
</dbReference>
<evidence type="ECO:0000256" key="3">
    <source>
        <dbReference type="ARBA" id="ARBA00022730"/>
    </source>
</evidence>
<dbReference type="PROSITE" id="PS00646">
    <property type="entry name" value="RIBOSOMAL_S13_1"/>
    <property type="match status" value="1"/>
</dbReference>
<organism evidence="8">
    <name type="scientific">Chloropicon primus</name>
    <dbReference type="NCBI Taxonomy" id="1764295"/>
    <lineage>
        <taxon>Eukaryota</taxon>
        <taxon>Viridiplantae</taxon>
        <taxon>Chlorophyta</taxon>
        <taxon>Chloropicophyceae</taxon>
        <taxon>Chloropicales</taxon>
        <taxon>Chloropicaceae</taxon>
        <taxon>Chloropicon</taxon>
    </lineage>
</organism>
<dbReference type="FunFam" id="1.10.8.50:FF:000001">
    <property type="entry name" value="30S ribosomal protein S13"/>
    <property type="match status" value="1"/>
</dbReference>
<dbReference type="EMBL" id="HBHL01006288">
    <property type="protein sequence ID" value="CAD9715186.1"/>
    <property type="molecule type" value="Transcribed_RNA"/>
</dbReference>
<dbReference type="InterPro" id="IPR010979">
    <property type="entry name" value="Ribosomal_uS13-like_H2TH"/>
</dbReference>
<accession>A0A7S2T0R6</accession>
<keyword evidence="6" id="KW-0687">Ribonucleoprotein</keyword>
<dbReference type="InterPro" id="IPR019980">
    <property type="entry name" value="Ribosomal_uS13_bac-type"/>
</dbReference>
<feature type="compositionally biased region" description="Basic residues" evidence="7">
    <location>
        <begin position="160"/>
        <end position="181"/>
    </location>
</feature>
<evidence type="ECO:0000313" key="8">
    <source>
        <dbReference type="EMBL" id="CAD9715186.1"/>
    </source>
</evidence>
<dbReference type="SUPFAM" id="SSF46946">
    <property type="entry name" value="S13-like H2TH domain"/>
    <property type="match status" value="1"/>
</dbReference>
<dbReference type="AlphaFoldDB" id="A0A7S2T0R6"/>
<evidence type="ECO:0000256" key="5">
    <source>
        <dbReference type="ARBA" id="ARBA00022980"/>
    </source>
</evidence>
<reference evidence="8" key="1">
    <citation type="submission" date="2021-01" db="EMBL/GenBank/DDBJ databases">
        <authorList>
            <person name="Corre E."/>
            <person name="Pelletier E."/>
            <person name="Niang G."/>
            <person name="Scheremetjew M."/>
            <person name="Finn R."/>
            <person name="Kale V."/>
            <person name="Holt S."/>
            <person name="Cochrane G."/>
            <person name="Meng A."/>
            <person name="Brown T."/>
            <person name="Cohen L."/>
        </authorList>
    </citation>
    <scope>NUCLEOTIDE SEQUENCE</scope>
    <source>
        <strain evidence="8">CCMP1205</strain>
    </source>
</reference>
<dbReference type="PROSITE" id="PS50159">
    <property type="entry name" value="RIBOSOMAL_S13_2"/>
    <property type="match status" value="1"/>
</dbReference>
<feature type="region of interest" description="Disordered" evidence="7">
    <location>
        <begin position="156"/>
        <end position="181"/>
    </location>
</feature>
<evidence type="ECO:0000256" key="7">
    <source>
        <dbReference type="SAM" id="MobiDB-lite"/>
    </source>
</evidence>
<keyword evidence="3" id="KW-0699">rRNA-binding</keyword>
<gene>
    <name evidence="8" type="ORF">CPRI1469_LOCUS4040</name>
</gene>
<protein>
    <recommendedName>
        <fullName evidence="9">Ribosomal protein S13</fullName>
    </recommendedName>
</protein>
<dbReference type="PANTHER" id="PTHR10871">
    <property type="entry name" value="30S RIBOSOMAL PROTEIN S13/40S RIBOSOMAL PROTEIN S18"/>
    <property type="match status" value="1"/>
</dbReference>
<dbReference type="InterPro" id="IPR001892">
    <property type="entry name" value="Ribosomal_uS13"/>
</dbReference>
<dbReference type="GO" id="GO:0019843">
    <property type="term" value="F:rRNA binding"/>
    <property type="evidence" value="ECO:0007669"/>
    <property type="project" value="UniProtKB-KW"/>
</dbReference>
<dbReference type="FunFam" id="4.10.910.10:FF:000001">
    <property type="entry name" value="30S ribosomal protein S13"/>
    <property type="match status" value="1"/>
</dbReference>
<evidence type="ECO:0000256" key="6">
    <source>
        <dbReference type="ARBA" id="ARBA00023274"/>
    </source>
</evidence>
<keyword evidence="4" id="KW-0694">RNA-binding</keyword>
<evidence type="ECO:0000256" key="2">
    <source>
        <dbReference type="ARBA" id="ARBA00011458"/>
    </source>
</evidence>
<name>A0A7S2T0R6_9CHLO</name>
<evidence type="ECO:0000256" key="1">
    <source>
        <dbReference type="ARBA" id="ARBA00008080"/>
    </source>
</evidence>
<evidence type="ECO:0008006" key="9">
    <source>
        <dbReference type="Google" id="ProtNLM"/>
    </source>
</evidence>
<dbReference type="GO" id="GO:0005739">
    <property type="term" value="C:mitochondrion"/>
    <property type="evidence" value="ECO:0007669"/>
    <property type="project" value="TreeGrafter"/>
</dbReference>
<dbReference type="NCBIfam" id="TIGR03631">
    <property type="entry name" value="uS13_bact"/>
    <property type="match status" value="1"/>
</dbReference>
<comment type="similarity">
    <text evidence="1">Belongs to the universal ribosomal protein uS13 family.</text>
</comment>
<sequence>MNALCGNMSNLSMRCASTERRKINTNATRLVKSNAPTAVTQGGRQRTTSRGRRTPLHIVAARVAGVEIPNAKNVEVSLTYIYGIGPTMAKKIMTNCGVENKRTKDLSEDELTKLRKEVEDGDYLIEGDLRRFTAMNIKRLIEIQCYRGKRHQMSLPVRGQKTKTNARTRKGKKKTVAGKKK</sequence>
<dbReference type="PANTHER" id="PTHR10871:SF1">
    <property type="entry name" value="SMALL RIBOSOMAL SUBUNIT PROTEIN US13M"/>
    <property type="match status" value="1"/>
</dbReference>
<dbReference type="Gene3D" id="4.10.910.10">
    <property type="entry name" value="30s ribosomal protein s13, domain 2"/>
    <property type="match status" value="1"/>
</dbReference>
<keyword evidence="5" id="KW-0689">Ribosomal protein</keyword>
<dbReference type="GO" id="GO:0015935">
    <property type="term" value="C:small ribosomal subunit"/>
    <property type="evidence" value="ECO:0007669"/>
    <property type="project" value="TreeGrafter"/>
</dbReference>
<comment type="subunit">
    <text evidence="2">Part of the 30S ribosomal subunit.</text>
</comment>
<dbReference type="Pfam" id="PF00416">
    <property type="entry name" value="Ribosomal_S13"/>
    <property type="match status" value="1"/>
</dbReference>
<dbReference type="InterPro" id="IPR018269">
    <property type="entry name" value="Ribosomal_uS13_CS"/>
</dbReference>
<dbReference type="GO" id="GO:0003735">
    <property type="term" value="F:structural constituent of ribosome"/>
    <property type="evidence" value="ECO:0007669"/>
    <property type="project" value="InterPro"/>
</dbReference>
<evidence type="ECO:0000256" key="4">
    <source>
        <dbReference type="ARBA" id="ARBA00022884"/>
    </source>
</evidence>
<dbReference type="GO" id="GO:0006412">
    <property type="term" value="P:translation"/>
    <property type="evidence" value="ECO:0007669"/>
    <property type="project" value="InterPro"/>
</dbReference>
<dbReference type="HAMAP" id="MF_01315">
    <property type="entry name" value="Ribosomal_uS13"/>
    <property type="match status" value="1"/>
</dbReference>